<name>A0A3R9R5R3_9BACT</name>
<feature type="region of interest" description="Disordered" evidence="1">
    <location>
        <begin position="317"/>
        <end position="342"/>
    </location>
</feature>
<dbReference type="InterPro" id="IPR036249">
    <property type="entry name" value="Thioredoxin-like_sf"/>
</dbReference>
<keyword evidence="5" id="KW-1185">Reference proteome</keyword>
<keyword evidence="2" id="KW-0472">Membrane</keyword>
<evidence type="ECO:0000313" key="4">
    <source>
        <dbReference type="EMBL" id="RSL18650.1"/>
    </source>
</evidence>
<organism evidence="4 5">
    <name type="scientific">Edaphobacter aggregans</name>
    <dbReference type="NCBI Taxonomy" id="570835"/>
    <lineage>
        <taxon>Bacteria</taxon>
        <taxon>Pseudomonadati</taxon>
        <taxon>Acidobacteriota</taxon>
        <taxon>Terriglobia</taxon>
        <taxon>Terriglobales</taxon>
        <taxon>Acidobacteriaceae</taxon>
        <taxon>Edaphobacter</taxon>
    </lineage>
</organism>
<gene>
    <name evidence="4" type="ORF">EDE15_4242</name>
</gene>
<dbReference type="SUPFAM" id="SSF52833">
    <property type="entry name" value="Thioredoxin-like"/>
    <property type="match status" value="1"/>
</dbReference>
<dbReference type="EMBL" id="RSDW01000001">
    <property type="protein sequence ID" value="RSL18650.1"/>
    <property type="molecule type" value="Genomic_DNA"/>
</dbReference>
<evidence type="ECO:0000256" key="1">
    <source>
        <dbReference type="SAM" id="MobiDB-lite"/>
    </source>
</evidence>
<evidence type="ECO:0000259" key="3">
    <source>
        <dbReference type="Pfam" id="PF13462"/>
    </source>
</evidence>
<comment type="caution">
    <text evidence="4">The sequence shown here is derived from an EMBL/GenBank/DDBJ whole genome shotgun (WGS) entry which is preliminary data.</text>
</comment>
<keyword evidence="2" id="KW-0812">Transmembrane</keyword>
<reference evidence="4 5" key="1">
    <citation type="submission" date="2018-12" db="EMBL/GenBank/DDBJ databases">
        <title>Sequencing of bacterial isolates from soil warming experiment in Harvard Forest, Massachusetts, USA.</title>
        <authorList>
            <person name="Deangelis K."/>
        </authorList>
    </citation>
    <scope>NUCLEOTIDE SEQUENCE [LARGE SCALE GENOMIC DNA]</scope>
    <source>
        <strain evidence="4 5">EB153</strain>
    </source>
</reference>
<evidence type="ECO:0000256" key="2">
    <source>
        <dbReference type="SAM" id="Phobius"/>
    </source>
</evidence>
<feature type="domain" description="Thioredoxin-like fold" evidence="3">
    <location>
        <begin position="154"/>
        <end position="311"/>
    </location>
</feature>
<accession>A0A3R9R5R3</accession>
<dbReference type="AlphaFoldDB" id="A0A3R9R5R3"/>
<protein>
    <submittedName>
        <fullName evidence="4">Thioredoxin-like protein</fullName>
    </submittedName>
</protein>
<sequence length="342" mass="37697">MGTARRGSVTPEAIACHQLHLKLRRTGIGLRLCALFFICCFTAVSYCAVPCGELSESATKQIENYIDQLYEINSSSSAEVHHVHIESSETINSICYRRLRVATGTGGTIVFFLSPDQRFLSISLSDTTQSPLIARAKEDSIVESQLTKDLSPGSGEPSAPLRLVVFEDYQCPYCKRLDEWLKALSPDLLIKIRISYKNFPLAVHPFSSEAAAISVCAGLQSSDAYGEVGRFLFSEQNKFGPETLPTTSVIRHFATSGSVSVALLRSCLDNKEYLPILTRDRLLAESLKVPGTPTVFLNGRRMPHLSSSADLIQQLRARMESSDQSASNEYVPNPQVGRQENK</sequence>
<dbReference type="Gene3D" id="3.40.30.10">
    <property type="entry name" value="Glutaredoxin"/>
    <property type="match status" value="1"/>
</dbReference>
<evidence type="ECO:0000313" key="5">
    <source>
        <dbReference type="Proteomes" id="UP000269669"/>
    </source>
</evidence>
<keyword evidence="2" id="KW-1133">Transmembrane helix</keyword>
<dbReference type="InterPro" id="IPR012336">
    <property type="entry name" value="Thioredoxin-like_fold"/>
</dbReference>
<proteinExistence type="predicted"/>
<feature type="transmembrane region" description="Helical" evidence="2">
    <location>
        <begin position="28"/>
        <end position="46"/>
    </location>
</feature>
<dbReference type="Pfam" id="PF13462">
    <property type="entry name" value="Thioredoxin_4"/>
    <property type="match status" value="1"/>
</dbReference>
<dbReference type="Proteomes" id="UP000269669">
    <property type="component" value="Unassembled WGS sequence"/>
</dbReference>